<dbReference type="InterPro" id="IPR054481">
    <property type="entry name" value="GWD1_pHisD"/>
</dbReference>
<dbReference type="InterPro" id="IPR055495">
    <property type="entry name" value="CWD_DUF7067"/>
</dbReference>
<dbReference type="KEGG" id="mng:MNEG_3836"/>
<dbReference type="SUPFAM" id="SSF56059">
    <property type="entry name" value="Glutathione synthetase ATP-binding domain-like"/>
    <property type="match status" value="1"/>
</dbReference>
<evidence type="ECO:0000256" key="7">
    <source>
        <dbReference type="ARBA" id="ARBA00022777"/>
    </source>
</evidence>
<keyword evidence="6" id="KW-0547">Nucleotide-binding</keyword>
<dbReference type="Pfam" id="PF23229">
    <property type="entry name" value="DUF7067"/>
    <property type="match status" value="1"/>
</dbReference>
<evidence type="ECO:0000256" key="11">
    <source>
        <dbReference type="SAM" id="MobiDB-lite"/>
    </source>
</evidence>
<dbReference type="PANTHER" id="PTHR46999">
    <property type="entry name" value="ALPHA-GLUCAN WATER DIKINASE 1, CHLOROPLASTIC-RELATED"/>
    <property type="match status" value="1"/>
</dbReference>
<keyword evidence="4" id="KW-0808">Transferase</keyword>
<dbReference type="InterPro" id="IPR056301">
    <property type="entry name" value="GWD-like_N_Ig"/>
</dbReference>
<evidence type="ECO:0000259" key="12">
    <source>
        <dbReference type="Pfam" id="PF01326"/>
    </source>
</evidence>
<evidence type="ECO:0000259" key="15">
    <source>
        <dbReference type="Pfam" id="PF23229"/>
    </source>
</evidence>
<keyword evidence="5" id="KW-0479">Metal-binding</keyword>
<feature type="compositionally biased region" description="Basic and acidic residues" evidence="11">
    <location>
        <begin position="296"/>
        <end position="321"/>
    </location>
</feature>
<dbReference type="Gene3D" id="3.30.1490.20">
    <property type="entry name" value="ATP-grasp fold, A domain"/>
    <property type="match status" value="2"/>
</dbReference>
<feature type="domain" description="Alpha-glucan water dikinase phosphohistidine-like" evidence="13">
    <location>
        <begin position="901"/>
        <end position="1007"/>
    </location>
</feature>
<reference evidence="16 17" key="1">
    <citation type="journal article" date="2013" name="BMC Genomics">
        <title>Reconstruction of the lipid metabolism for the microalga Monoraphidium neglectum from its genome sequence reveals characteristics suitable for biofuel production.</title>
        <authorList>
            <person name="Bogen C."/>
            <person name="Al-Dilaimi A."/>
            <person name="Albersmeier A."/>
            <person name="Wichmann J."/>
            <person name="Grundmann M."/>
            <person name="Rupp O."/>
            <person name="Lauersen K.J."/>
            <person name="Blifernez-Klassen O."/>
            <person name="Kalinowski J."/>
            <person name="Goesmann A."/>
            <person name="Mussgnug J.H."/>
            <person name="Kruse O."/>
        </authorList>
    </citation>
    <scope>NUCLEOTIDE SEQUENCE [LARGE SCALE GENOMIC DNA]</scope>
    <source>
        <strain evidence="16 17">SAG 48.87</strain>
    </source>
</reference>
<feature type="domain" description="DUF7067" evidence="15">
    <location>
        <begin position="130"/>
        <end position="179"/>
    </location>
</feature>
<comment type="cofactor">
    <cofactor evidence="1">
        <name>Mg(2+)</name>
        <dbReference type="ChEBI" id="CHEBI:18420"/>
    </cofactor>
</comment>
<protein>
    <submittedName>
        <fullName evidence="16">Uncharacterized protein</fullName>
    </submittedName>
</protein>
<dbReference type="Pfam" id="PF01326">
    <property type="entry name" value="PPDK_N"/>
    <property type="match status" value="1"/>
</dbReference>
<dbReference type="RefSeq" id="XP_013903139.1">
    <property type="nucleotide sequence ID" value="XM_014047685.1"/>
</dbReference>
<feature type="domain" description="Pyruvate phosphate dikinase AMP/ATP-binding" evidence="12">
    <location>
        <begin position="1187"/>
        <end position="1389"/>
    </location>
</feature>
<feature type="region of interest" description="Disordered" evidence="11">
    <location>
        <begin position="275"/>
        <end position="341"/>
    </location>
</feature>
<keyword evidence="9" id="KW-0460">Magnesium</keyword>
<keyword evidence="8" id="KW-0067">ATP-binding</keyword>
<dbReference type="PANTHER" id="PTHR46999:SF1">
    <property type="entry name" value="ALPHA-GLUCAN WATER DIKINASE 1, CHLOROPLASTIC"/>
    <property type="match status" value="1"/>
</dbReference>
<sequence length="1390" mass="152696">MHCQVEVSSEGGAQVIRATTDLEAGRLLLHWGLEGGKDYKGGWRLPGEAVRPDGTRQYKDRALQTAFRPVSGGGNGKSEVVITLPGDEASDVLNFVLKDDATNTWYDFHSTNFAVPLRPEREDIPDIPRDLCDTWAWIKWDYGGRPQRSTAQANMEYDAAVEEMETLLRAGRPLDELRRVARGEVLYANYKINVVDEILGQTSTAVASRTPVSPRAAPEPSRPVVIPDSLIAVQAFVMWEEAGKPQGADFGAPARNRIEEKLRSGMTLQQIEENLKGGGQKQQQKATADSQAADVQQKRQQEEWDRAEREEEERRQREQQKKQQAPAEVGKSLGAAKRNPLQMIKKVTAPALSEDKKAKQVKPLDFLVQRAAVDGATRWRRVFQLGSKAELLAVVKQPRGEDGDGAGDGPISISLTTDSANDLVLHWGITKQGSRDWIRPPKPLWPGETVALEGGIACETTFDACNEEECDVEVQGAKVPLQRVNLTVPADAEIGGLTFVLRSGDATRWYRDANGNFFVPLPTRGKEVDNSGLLESAANDLWRVILNAEINSFHWTLMHRFHKAADNINEILDGFFEVDPAQAMADIYVWLRYSSTRQLTWQRNYNTQPRMLSGAQERLTRTIAEAHKRTNGEAQEWVRMMLTTVGRGGDGQRIRDEILHIMHRNHIPELKGTWMEEWHQKLHNNTTPDDVPICAAYIAFLESNGDEGRYWRVLSDHGITRQRLESFDRPIKTPPQFFGDKKDALIGEFRNYLGILKSVHSGADLQVGAAGAEGFGGAALMSPLLQNLALSLGDNEEACFCLKAWQSLPGSVRYGGRPSREEALQAVAVINRIRRLLATISDAIVQRVTPFAKELGRAAGCDAWAVDIFGEEVVRGGPAFAISLLISGVEPALRAAAELGAWQVISPAEVTGRVVVVPHLSEVQDKVYEDPTVLVVDNVTGEEEIPEGCVAVLTPDAPDVLSHVSVRARNMKVLFATCHDEEPLAQIRAAKGQYLHVSTTAAGAVTWVSPSMMTIDSLSGAGLHGDNGGPAPGAPRNLRITIPKWCGKWAVGADEFKDGVVGAKSRNLANLRGKLPDWVRLPPAVTVPFGSFEKALEDKANDAVRRELQETLKRLKALPKQQLLPPTNGNGNGATEATQDGPAPLLARCREIAMQIQVPQALREQLAAKMTAAGIPPPEDESRWELALEALKGVWASKYNDRAFYSLRKCGIDADDVRMAVCVMRVVPARYAFVIHTKNPQTNDSSEIFAEMVKGLGEALVSGMVPGSSIAFTARKDALDDPHVLSYASKSEGMFVRESLIFRSDSNGEDLEGYAGAGLYESITMDPTETVRVDYSDDPITAEPQFRNKVMSDIVKVGAAIETSLGSAQDVEGVVDHEGYVYIVQTRPQV</sequence>
<feature type="domain" description="Alpha-glucan water dikinase-like N-terminal Ig-like" evidence="14">
    <location>
        <begin position="381"/>
        <end position="521"/>
    </location>
</feature>
<evidence type="ECO:0000259" key="13">
    <source>
        <dbReference type="Pfam" id="PF22973"/>
    </source>
</evidence>
<dbReference type="STRING" id="145388.A0A0D2MN16"/>
<gene>
    <name evidence="16" type="ORF">MNEG_3836</name>
</gene>
<dbReference type="OrthoDB" id="6123450at2759"/>
<dbReference type="GeneID" id="25736714"/>
<dbReference type="Pfam" id="PF22973">
    <property type="entry name" value="GWD1_pHisD"/>
    <property type="match status" value="1"/>
</dbReference>
<dbReference type="Proteomes" id="UP000054498">
    <property type="component" value="Unassembled WGS sequence"/>
</dbReference>
<accession>A0A0D2MN16</accession>
<feature type="domain" description="Alpha-glucan water dikinase-like N-terminal Ig-like" evidence="14">
    <location>
        <begin position="4"/>
        <end position="117"/>
    </location>
</feature>
<evidence type="ECO:0000256" key="6">
    <source>
        <dbReference type="ARBA" id="ARBA00022741"/>
    </source>
</evidence>
<dbReference type="InterPro" id="IPR002192">
    <property type="entry name" value="PPDK_AMP/ATP-bd"/>
</dbReference>
<dbReference type="GO" id="GO:0016301">
    <property type="term" value="F:kinase activity"/>
    <property type="evidence" value="ECO:0007669"/>
    <property type="project" value="UniProtKB-KW"/>
</dbReference>
<feature type="region of interest" description="Disordered" evidence="11">
    <location>
        <begin position="1120"/>
        <end position="1141"/>
    </location>
</feature>
<comment type="similarity">
    <text evidence="2">Belongs to the PEP-utilizing enzyme family.</text>
</comment>
<name>A0A0D2MN16_9CHLO</name>
<dbReference type="GO" id="GO:0046872">
    <property type="term" value="F:metal ion binding"/>
    <property type="evidence" value="ECO:0007669"/>
    <property type="project" value="UniProtKB-KW"/>
</dbReference>
<evidence type="ECO:0000256" key="8">
    <source>
        <dbReference type="ARBA" id="ARBA00022840"/>
    </source>
</evidence>
<evidence type="ECO:0000256" key="9">
    <source>
        <dbReference type="ARBA" id="ARBA00022842"/>
    </source>
</evidence>
<keyword evidence="17" id="KW-1185">Reference proteome</keyword>
<proteinExistence type="inferred from homology"/>
<evidence type="ECO:0000256" key="3">
    <source>
        <dbReference type="ARBA" id="ARBA00011738"/>
    </source>
</evidence>
<evidence type="ECO:0000259" key="14">
    <source>
        <dbReference type="Pfam" id="PF23166"/>
    </source>
</evidence>
<evidence type="ECO:0000313" key="17">
    <source>
        <dbReference type="Proteomes" id="UP000054498"/>
    </source>
</evidence>
<dbReference type="GO" id="GO:0005524">
    <property type="term" value="F:ATP binding"/>
    <property type="evidence" value="ECO:0007669"/>
    <property type="project" value="UniProtKB-KW"/>
</dbReference>
<dbReference type="Pfam" id="PF23166">
    <property type="entry name" value="Ig_N_CWD1"/>
    <property type="match status" value="2"/>
</dbReference>
<evidence type="ECO:0000313" key="16">
    <source>
        <dbReference type="EMBL" id="KIZ04120.1"/>
    </source>
</evidence>
<dbReference type="Gene3D" id="3.30.470.20">
    <property type="entry name" value="ATP-grasp fold, B domain"/>
    <property type="match status" value="1"/>
</dbReference>
<keyword evidence="10" id="KW-0119">Carbohydrate metabolism</keyword>
<evidence type="ECO:0000256" key="1">
    <source>
        <dbReference type="ARBA" id="ARBA00001946"/>
    </source>
</evidence>
<evidence type="ECO:0000256" key="4">
    <source>
        <dbReference type="ARBA" id="ARBA00022679"/>
    </source>
</evidence>
<comment type="subunit">
    <text evidence="3">Homodimer.</text>
</comment>
<dbReference type="InterPro" id="IPR013815">
    <property type="entry name" value="ATP_grasp_subdomain_1"/>
</dbReference>
<evidence type="ECO:0000256" key="10">
    <source>
        <dbReference type="ARBA" id="ARBA00023277"/>
    </source>
</evidence>
<keyword evidence="7" id="KW-0418">Kinase</keyword>
<organism evidence="16 17">
    <name type="scientific">Monoraphidium neglectum</name>
    <dbReference type="NCBI Taxonomy" id="145388"/>
    <lineage>
        <taxon>Eukaryota</taxon>
        <taxon>Viridiplantae</taxon>
        <taxon>Chlorophyta</taxon>
        <taxon>core chlorophytes</taxon>
        <taxon>Chlorophyceae</taxon>
        <taxon>CS clade</taxon>
        <taxon>Sphaeropleales</taxon>
        <taxon>Selenastraceae</taxon>
        <taxon>Monoraphidium</taxon>
    </lineage>
</organism>
<evidence type="ECO:0000256" key="5">
    <source>
        <dbReference type="ARBA" id="ARBA00022723"/>
    </source>
</evidence>
<evidence type="ECO:0000256" key="2">
    <source>
        <dbReference type="ARBA" id="ARBA00007837"/>
    </source>
</evidence>
<dbReference type="EMBL" id="KK100722">
    <property type="protein sequence ID" value="KIZ04120.1"/>
    <property type="molecule type" value="Genomic_DNA"/>
</dbReference>
<feature type="compositionally biased region" description="Polar residues" evidence="11">
    <location>
        <begin position="1127"/>
        <end position="1138"/>
    </location>
</feature>